<dbReference type="AlphaFoldDB" id="A0A4U8YYA3"/>
<name>A0A4U8YYA3_METTU</name>
<evidence type="ECO:0000313" key="2">
    <source>
        <dbReference type="Proteomes" id="UP000294360"/>
    </source>
</evidence>
<gene>
    <name evidence="1" type="ORF">MTUNDRAET4_0859</name>
</gene>
<protein>
    <recommendedName>
        <fullName evidence="3">DUF3572 domain-containing protein</fullName>
    </recommendedName>
</protein>
<reference evidence="1 2" key="1">
    <citation type="submission" date="2019-03" db="EMBL/GenBank/DDBJ databases">
        <authorList>
            <person name="Kox A.R. M."/>
        </authorList>
    </citation>
    <scope>NUCLEOTIDE SEQUENCE [LARGE SCALE GENOMIC DNA]</scope>
    <source>
        <strain evidence="1">MTUNDRAET4 annotated genome</strain>
    </source>
</reference>
<dbReference type="EMBL" id="LR536450">
    <property type="protein sequence ID" value="VFU07752.1"/>
    <property type="molecule type" value="Genomic_DNA"/>
</dbReference>
<sequence length="76" mass="8019">MQNGGNRSNPGKAAGPREAAKESAEALAIEVLGYIAADPAALERFMSLSGLEIGNLRAAAAEPWIFCRRSRFSGVQ</sequence>
<dbReference type="Pfam" id="PF12096">
    <property type="entry name" value="DUF3572"/>
    <property type="match status" value="1"/>
</dbReference>
<proteinExistence type="predicted"/>
<dbReference type="RefSeq" id="WP_244605697.1">
    <property type="nucleotide sequence ID" value="NZ_LR536450.1"/>
</dbReference>
<evidence type="ECO:0000313" key="1">
    <source>
        <dbReference type="EMBL" id="VFU07752.1"/>
    </source>
</evidence>
<dbReference type="InterPro" id="IPR021955">
    <property type="entry name" value="DUF3572"/>
</dbReference>
<accession>A0A4U8YYA3</accession>
<organism evidence="1 2">
    <name type="scientific">Methylocella tundrae</name>
    <dbReference type="NCBI Taxonomy" id="227605"/>
    <lineage>
        <taxon>Bacteria</taxon>
        <taxon>Pseudomonadati</taxon>
        <taxon>Pseudomonadota</taxon>
        <taxon>Alphaproteobacteria</taxon>
        <taxon>Hyphomicrobiales</taxon>
        <taxon>Beijerinckiaceae</taxon>
        <taxon>Methylocella</taxon>
    </lineage>
</organism>
<dbReference type="Proteomes" id="UP000294360">
    <property type="component" value="Chromosome"/>
</dbReference>
<dbReference type="KEGG" id="mtun:MTUNDRAET4_0859"/>
<evidence type="ECO:0008006" key="3">
    <source>
        <dbReference type="Google" id="ProtNLM"/>
    </source>
</evidence>